<evidence type="ECO:0000313" key="2">
    <source>
        <dbReference type="Proteomes" id="UP001489004"/>
    </source>
</evidence>
<dbReference type="Proteomes" id="UP001489004">
    <property type="component" value="Unassembled WGS sequence"/>
</dbReference>
<dbReference type="AlphaFoldDB" id="A0AAW1Q783"/>
<protein>
    <submittedName>
        <fullName evidence="1">Uncharacterized protein</fullName>
    </submittedName>
</protein>
<comment type="caution">
    <text evidence="1">The sequence shown here is derived from an EMBL/GenBank/DDBJ whole genome shotgun (WGS) entry which is preliminary data.</text>
</comment>
<dbReference type="PANTHER" id="PTHR40861">
    <property type="entry name" value="DUF2183 DOMAIN-CONTAINING PROTEIN"/>
    <property type="match status" value="1"/>
</dbReference>
<sequence length="732" mass="81604">MQPLQVEAGTRELDGAVRAVDFISRSPPYESGRERPPMKRQSSLVRQLSRLLRPNLPSGGKHGTVVTARQQTPHSGLGGLPWRTEALQEALLHLDSWSGWYHRSNGCDVVRTLITDASRSELNHMIANSDMERFWRLCSHDVRDALEPRLPELRPSACDAMLTGLQKLGIFQKNLGLRDWWVDWVRAIILNLKAALPGGTCRGIFQKNFELRGWGIFQKNLGLRGWWVDWVRAIILNLKGTELTALKNAIDDGGDAHNLHQLIFGDILDHSVRDDLLAHIAQEATAVRGQGWRALKVMSDIDDTFLCSGGHFPSGVDKRFPKGTIYPGVIALYRALTEAQHYRKMARVASMQNFQANISLTAPGNNNRVAEEGTEIPDEVTCCALDPLSEQLAQVRLPSSSTLANASQQLGSSLEAPQGPVQQFWVNLSEGQGDAFPRLPSGEPIFETNLVLLSARPGGKRGGGLLTRLTYGRFAELVASGHMHALPTLLPGQFHAGLKAVRSILRRIFVLRDRNWKAYTKAWAPVGLHKYHSFMEYAQLYPEYDFVFFGDNGQGDAFASDRIIEKAETTGLLQSRAGVLSSFGTDDSLPQFHGALIHVVQDTSHTLRATKAESDETSALLSAEEGNAASNRFFYIRSFVHAALVVHEMGLLDLAGVKQVALEAQEDFYRLMARAKLGQTNFQRWQRHQAYGIQQELNRDVALLNEMLPEAERLDMLDMCPPDPTFSQKRRQ</sequence>
<dbReference type="PANTHER" id="PTHR40861:SF1">
    <property type="entry name" value="PHOSPHATIDATE PHOSPHATASE APP1 CATALYTIC DOMAIN-CONTAINING PROTEIN"/>
    <property type="match status" value="1"/>
</dbReference>
<keyword evidence="2" id="KW-1185">Reference proteome</keyword>
<gene>
    <name evidence="1" type="ORF">WJX72_006016</name>
</gene>
<reference evidence="1 2" key="1">
    <citation type="journal article" date="2024" name="Nat. Commun.">
        <title>Phylogenomics reveals the evolutionary origins of lichenization in chlorophyte algae.</title>
        <authorList>
            <person name="Puginier C."/>
            <person name="Libourel C."/>
            <person name="Otte J."/>
            <person name="Skaloud P."/>
            <person name="Haon M."/>
            <person name="Grisel S."/>
            <person name="Petersen M."/>
            <person name="Berrin J.G."/>
            <person name="Delaux P.M."/>
            <person name="Dal Grande F."/>
            <person name="Keller J."/>
        </authorList>
    </citation>
    <scope>NUCLEOTIDE SEQUENCE [LARGE SCALE GENOMIC DNA]</scope>
    <source>
        <strain evidence="1 2">SAG 2043</strain>
    </source>
</reference>
<proteinExistence type="predicted"/>
<organism evidence="1 2">
    <name type="scientific">[Myrmecia] bisecta</name>
    <dbReference type="NCBI Taxonomy" id="41462"/>
    <lineage>
        <taxon>Eukaryota</taxon>
        <taxon>Viridiplantae</taxon>
        <taxon>Chlorophyta</taxon>
        <taxon>core chlorophytes</taxon>
        <taxon>Trebouxiophyceae</taxon>
        <taxon>Trebouxiales</taxon>
        <taxon>Trebouxiaceae</taxon>
        <taxon>Myrmecia</taxon>
    </lineage>
</organism>
<name>A0AAW1Q783_9CHLO</name>
<evidence type="ECO:0000313" key="1">
    <source>
        <dbReference type="EMBL" id="KAK9818035.1"/>
    </source>
</evidence>
<dbReference type="EMBL" id="JALJOR010000004">
    <property type="protein sequence ID" value="KAK9818035.1"/>
    <property type="molecule type" value="Genomic_DNA"/>
</dbReference>
<accession>A0AAW1Q783</accession>